<dbReference type="Pfam" id="PF11951">
    <property type="entry name" value="Fungal_trans_2"/>
    <property type="match status" value="1"/>
</dbReference>
<dbReference type="GO" id="GO:0045944">
    <property type="term" value="P:positive regulation of transcription by RNA polymerase II"/>
    <property type="evidence" value="ECO:0007669"/>
    <property type="project" value="TreeGrafter"/>
</dbReference>
<dbReference type="InterPro" id="IPR021858">
    <property type="entry name" value="Fun_TF"/>
</dbReference>
<dbReference type="InterPro" id="IPR001138">
    <property type="entry name" value="Zn2Cys6_DnaBD"/>
</dbReference>
<dbReference type="PANTHER" id="PTHR37534">
    <property type="entry name" value="TRANSCRIPTIONAL ACTIVATOR PROTEIN UGA3"/>
    <property type="match status" value="1"/>
</dbReference>
<evidence type="ECO:0000256" key="1">
    <source>
        <dbReference type="ARBA" id="ARBA00004123"/>
    </source>
</evidence>
<dbReference type="Gene3D" id="4.10.240.10">
    <property type="entry name" value="Zn(2)-C6 fungal-type DNA-binding domain"/>
    <property type="match status" value="1"/>
</dbReference>
<evidence type="ECO:0000259" key="7">
    <source>
        <dbReference type="PROSITE" id="PS50048"/>
    </source>
</evidence>
<keyword evidence="3" id="KW-0238">DNA-binding</keyword>
<dbReference type="GO" id="GO:0000976">
    <property type="term" value="F:transcription cis-regulatory region binding"/>
    <property type="evidence" value="ECO:0007669"/>
    <property type="project" value="TreeGrafter"/>
</dbReference>
<feature type="region of interest" description="Disordered" evidence="6">
    <location>
        <begin position="49"/>
        <end position="69"/>
    </location>
</feature>
<dbReference type="SMART" id="SM00066">
    <property type="entry name" value="GAL4"/>
    <property type="match status" value="1"/>
</dbReference>
<feature type="compositionally biased region" description="Low complexity" evidence="6">
    <location>
        <begin position="181"/>
        <end position="195"/>
    </location>
</feature>
<comment type="caution">
    <text evidence="8">The sequence shown here is derived from an EMBL/GenBank/DDBJ whole genome shotgun (WGS) entry which is preliminary data.</text>
</comment>
<dbReference type="PANTHER" id="PTHR37534:SF10">
    <property type="entry name" value="ZN(II)2CYS6 TRANSCRIPTION FACTOR (EUROFUNG)"/>
    <property type="match status" value="1"/>
</dbReference>
<dbReference type="PROSITE" id="PS00463">
    <property type="entry name" value="ZN2_CY6_FUNGAL_1"/>
    <property type="match status" value="1"/>
</dbReference>
<evidence type="ECO:0000256" key="2">
    <source>
        <dbReference type="ARBA" id="ARBA00023015"/>
    </source>
</evidence>
<accession>A0A0F0I0I4</accession>
<sequence length="731" mass="82458">MANSLPPSQTPLNNFLLHPSQHLNEPSALSAYSILGPGQYPESVALWHNPPTQPPSQSGLSVTAPPASFASVPKSQSLLQPIPDHKKHKRTRSGCFTCRARRIKCDETRPVCDRCRKGNRDCVYPTPGTSGSMASAGSRSGSKSKAPRPQSRGSDSSSHVEADDVHILEPIADEDEEEESSVASSSRLSPSAVPSGTRTKLELRNKRSTQSLARRKAKQQSLAVLAASETSGSYREASSSPSTEASLRLDSSSVRSVSVGLNPHESITVPNTAHLPEDVRFYLSFHQGYMTPRHYFMRGDSDRFIHLSIIELALQYDPLLYAVVGFAAYHHCIQTGKGKLYTFLKYYNMALKLLRKSLASSEEHSEATLITVLVLTTFEEFVGDWVNLIDHHQAAHALMRELLSPKSIITNELHGQIFPWYARFDVVAGILAGNEMVLGREWYIAKEDYDAQQAAKYPEDADKQLNLAASINRRFGLEMASLYAKLSRGMIPIDEFIVQNDQLGQTLEKMREILEKFHNSEYTVWQYPDRQPLTEDDIVDPYIPGGMYRGPLWDVNVAWIDYYSTKTMFKYQSLLSVRQSSPSELQHLALEQCRLIEAVERWPEKANGYMFTYKNSIGMACLFAPKDSKHAMWGRKRLALLERNGYVMAPKFRQLLATVWQSPEINHWWLPNDEGYPDIIREVRSMTEERSNNPRDNFRESVRNLRSLFWNISLDDSSSSSDSSPLGQEDR</sequence>
<dbReference type="STRING" id="1403190.A0A0F0I0I4"/>
<dbReference type="Proteomes" id="UP000033540">
    <property type="component" value="Unassembled WGS sequence"/>
</dbReference>
<comment type="subcellular location">
    <subcellularLocation>
        <location evidence="1">Nucleus</location>
    </subcellularLocation>
</comment>
<reference evidence="8 9" key="1">
    <citation type="submission" date="2015-02" db="EMBL/GenBank/DDBJ databases">
        <title>Draft genome sequence of Aspergillus parasiticus SU-1.</title>
        <authorList>
            <person name="Yu J."/>
            <person name="Fedorova N."/>
            <person name="Yin Y."/>
            <person name="Losada L."/>
            <person name="Zafar N."/>
            <person name="Taujale R."/>
            <person name="Ehrlich K.C."/>
            <person name="Bhatnagar D."/>
            <person name="Cleveland T.E."/>
            <person name="Bennett J.W."/>
            <person name="Nierman W.C."/>
        </authorList>
    </citation>
    <scope>NUCLEOTIDE SEQUENCE [LARGE SCALE GENOMIC DNA]</scope>
    <source>
        <strain evidence="9">ATCC 56775 / NRRL 5862 / SRRC 143 / SU-1</strain>
    </source>
</reference>
<protein>
    <submittedName>
        <fullName evidence="8">Specific transcription factor domain protein</fullName>
    </submittedName>
</protein>
<dbReference type="SUPFAM" id="SSF57701">
    <property type="entry name" value="Zn2/Cys6 DNA-binding domain"/>
    <property type="match status" value="1"/>
</dbReference>
<evidence type="ECO:0000256" key="4">
    <source>
        <dbReference type="ARBA" id="ARBA00023163"/>
    </source>
</evidence>
<feature type="domain" description="Zn(2)-C6 fungal-type" evidence="7">
    <location>
        <begin position="94"/>
        <end position="124"/>
    </location>
</feature>
<keyword evidence="5" id="KW-0539">Nucleus</keyword>
<dbReference type="InterPro" id="IPR036864">
    <property type="entry name" value="Zn2-C6_fun-type_DNA-bd_sf"/>
</dbReference>
<evidence type="ECO:0000256" key="6">
    <source>
        <dbReference type="SAM" id="MobiDB-lite"/>
    </source>
</evidence>
<keyword evidence="4" id="KW-0804">Transcription</keyword>
<dbReference type="Pfam" id="PF00172">
    <property type="entry name" value="Zn_clus"/>
    <property type="match status" value="1"/>
</dbReference>
<evidence type="ECO:0000256" key="5">
    <source>
        <dbReference type="ARBA" id="ARBA00023242"/>
    </source>
</evidence>
<feature type="region of interest" description="Disordered" evidence="6">
    <location>
        <begin position="116"/>
        <end position="249"/>
    </location>
</feature>
<keyword evidence="2" id="KW-0805">Transcription regulation</keyword>
<dbReference type="GO" id="GO:0005634">
    <property type="term" value="C:nucleus"/>
    <property type="evidence" value="ECO:0007669"/>
    <property type="project" value="UniProtKB-SubCell"/>
</dbReference>
<evidence type="ECO:0000313" key="8">
    <source>
        <dbReference type="EMBL" id="KJK61240.1"/>
    </source>
</evidence>
<evidence type="ECO:0000256" key="3">
    <source>
        <dbReference type="ARBA" id="ARBA00023125"/>
    </source>
</evidence>
<dbReference type="EMBL" id="JZEE01000688">
    <property type="protein sequence ID" value="KJK61240.1"/>
    <property type="molecule type" value="Genomic_DNA"/>
</dbReference>
<feature type="compositionally biased region" description="Low complexity" evidence="6">
    <location>
        <begin position="126"/>
        <end position="149"/>
    </location>
</feature>
<feature type="compositionally biased region" description="Polar residues" evidence="6">
    <location>
        <begin position="228"/>
        <end position="245"/>
    </location>
</feature>
<dbReference type="PROSITE" id="PS50048">
    <property type="entry name" value="ZN2_CY6_FUNGAL_2"/>
    <property type="match status" value="1"/>
</dbReference>
<dbReference type="CDD" id="cd00067">
    <property type="entry name" value="GAL4"/>
    <property type="match status" value="1"/>
</dbReference>
<dbReference type="GO" id="GO:0000981">
    <property type="term" value="F:DNA-binding transcription factor activity, RNA polymerase II-specific"/>
    <property type="evidence" value="ECO:0007669"/>
    <property type="project" value="InterPro"/>
</dbReference>
<dbReference type="OrthoDB" id="5278208at2759"/>
<name>A0A0F0I0I4_ASPPU</name>
<organism evidence="8 9">
    <name type="scientific">Aspergillus parasiticus (strain ATCC 56775 / NRRL 5862 / SRRC 143 / SU-1)</name>
    <dbReference type="NCBI Taxonomy" id="1403190"/>
    <lineage>
        <taxon>Eukaryota</taxon>
        <taxon>Fungi</taxon>
        <taxon>Dikarya</taxon>
        <taxon>Ascomycota</taxon>
        <taxon>Pezizomycotina</taxon>
        <taxon>Eurotiomycetes</taxon>
        <taxon>Eurotiomycetidae</taxon>
        <taxon>Eurotiales</taxon>
        <taxon>Aspergillaceae</taxon>
        <taxon>Aspergillus</taxon>
        <taxon>Aspergillus subgen. Circumdati</taxon>
    </lineage>
</organism>
<dbReference type="GO" id="GO:0008270">
    <property type="term" value="F:zinc ion binding"/>
    <property type="evidence" value="ECO:0007669"/>
    <property type="project" value="InterPro"/>
</dbReference>
<proteinExistence type="predicted"/>
<feature type="compositionally biased region" description="Basic and acidic residues" evidence="6">
    <location>
        <begin position="158"/>
        <end position="167"/>
    </location>
</feature>
<evidence type="ECO:0000313" key="9">
    <source>
        <dbReference type="Proteomes" id="UP000033540"/>
    </source>
</evidence>
<feature type="compositionally biased region" description="Acidic residues" evidence="6">
    <location>
        <begin position="171"/>
        <end position="180"/>
    </location>
</feature>
<gene>
    <name evidence="8" type="ORF">P875_00042522</name>
</gene>
<dbReference type="AlphaFoldDB" id="A0A0F0I0I4"/>